<dbReference type="EMBL" id="CP036272">
    <property type="protein sequence ID" value="QDT61365.1"/>
    <property type="molecule type" value="Genomic_DNA"/>
</dbReference>
<keyword evidence="2" id="KW-1185">Reference proteome</keyword>
<dbReference type="CDD" id="cd07177">
    <property type="entry name" value="terB_like"/>
    <property type="match status" value="1"/>
</dbReference>
<protein>
    <recommendedName>
        <fullName evidence="3">Tellurite resistance protein TerB</fullName>
    </recommendedName>
</protein>
<dbReference type="InterPro" id="IPR029024">
    <property type="entry name" value="TerB-like"/>
</dbReference>
<dbReference type="OrthoDB" id="5509086at2"/>
<dbReference type="SUPFAM" id="SSF158682">
    <property type="entry name" value="TerB-like"/>
    <property type="match status" value="1"/>
</dbReference>
<evidence type="ECO:0008006" key="3">
    <source>
        <dbReference type="Google" id="ProtNLM"/>
    </source>
</evidence>
<reference evidence="1 2" key="1">
    <citation type="submission" date="2019-02" db="EMBL/GenBank/DDBJ databases">
        <title>Deep-cultivation of Planctomycetes and their phenomic and genomic characterization uncovers novel biology.</title>
        <authorList>
            <person name="Wiegand S."/>
            <person name="Jogler M."/>
            <person name="Boedeker C."/>
            <person name="Pinto D."/>
            <person name="Vollmers J."/>
            <person name="Rivas-Marin E."/>
            <person name="Kohn T."/>
            <person name="Peeters S.H."/>
            <person name="Heuer A."/>
            <person name="Rast P."/>
            <person name="Oberbeckmann S."/>
            <person name="Bunk B."/>
            <person name="Jeske O."/>
            <person name="Meyerdierks A."/>
            <person name="Storesund J.E."/>
            <person name="Kallscheuer N."/>
            <person name="Luecker S."/>
            <person name="Lage O.M."/>
            <person name="Pohl T."/>
            <person name="Merkel B.J."/>
            <person name="Hornburger P."/>
            <person name="Mueller R.-W."/>
            <person name="Bruemmer F."/>
            <person name="Labrenz M."/>
            <person name="Spormann A.M."/>
            <person name="Op den Camp H."/>
            <person name="Overmann J."/>
            <person name="Amann R."/>
            <person name="Jetten M.S.M."/>
            <person name="Mascher T."/>
            <person name="Medema M.H."/>
            <person name="Devos D.P."/>
            <person name="Kaster A.-K."/>
            <person name="Ovreas L."/>
            <person name="Rohde M."/>
            <person name="Galperin M.Y."/>
            <person name="Jogler C."/>
        </authorList>
    </citation>
    <scope>NUCLEOTIDE SEQUENCE [LARGE SCALE GENOMIC DNA]</scope>
    <source>
        <strain evidence="1 2">SV_7m_r</strain>
    </source>
</reference>
<dbReference type="Proteomes" id="UP000315003">
    <property type="component" value="Chromosome"/>
</dbReference>
<evidence type="ECO:0000313" key="2">
    <source>
        <dbReference type="Proteomes" id="UP000315003"/>
    </source>
</evidence>
<dbReference type="AlphaFoldDB" id="A0A517SYY5"/>
<organism evidence="1 2">
    <name type="scientific">Stieleria bergensis</name>
    <dbReference type="NCBI Taxonomy" id="2528025"/>
    <lineage>
        <taxon>Bacteria</taxon>
        <taxon>Pseudomonadati</taxon>
        <taxon>Planctomycetota</taxon>
        <taxon>Planctomycetia</taxon>
        <taxon>Pirellulales</taxon>
        <taxon>Pirellulaceae</taxon>
        <taxon>Stieleria</taxon>
    </lineage>
</organism>
<dbReference type="RefSeq" id="WP_145275391.1">
    <property type="nucleotide sequence ID" value="NZ_CP036272.1"/>
</dbReference>
<accession>A0A517SYY5</accession>
<sequence>MFEQDSLHQRGKALEDEFFHRVDEKLGAALRARMDRDDAIERLKSTTGFDDQAVVEHLVDAGFTPSSIVALALVPMVFVAWADGNVTAAERQSVLSAALHRGVNSEPAAFSMLEDWLHHRPADSLWHVWEEYANAVGQSLTPTLATMLHQEIMRLATKVANASGGHFGRGKVSENERVVLDQLADLFAVTG</sequence>
<gene>
    <name evidence="1" type="ORF">SV7mr_39000</name>
</gene>
<proteinExistence type="predicted"/>
<name>A0A517SYY5_9BACT</name>
<evidence type="ECO:0000313" key="1">
    <source>
        <dbReference type="EMBL" id="QDT61365.1"/>
    </source>
</evidence>
<dbReference type="Gene3D" id="1.10.3680.10">
    <property type="entry name" value="TerB-like"/>
    <property type="match status" value="1"/>
</dbReference>